<dbReference type="EMBL" id="JAACJO010000018">
    <property type="protein sequence ID" value="KAF5348781.1"/>
    <property type="molecule type" value="Genomic_DNA"/>
</dbReference>
<gene>
    <name evidence="2" type="ORF">D9756_009749</name>
</gene>
<keyword evidence="3" id="KW-1185">Reference proteome</keyword>
<evidence type="ECO:0008006" key="4">
    <source>
        <dbReference type="Google" id="ProtNLM"/>
    </source>
</evidence>
<dbReference type="Proteomes" id="UP000559027">
    <property type="component" value="Unassembled WGS sequence"/>
</dbReference>
<dbReference type="AlphaFoldDB" id="A0A8H5CX66"/>
<sequence>MATIPAVPQKQPLPLNPFDEQDQPDLHDAYDQCLASEREAGSEQELMCARCLGYFLIEAPVVHGQHTVAKDILLCNGDKRAMDHLAQLYINHIILLFRQNKGKTPAPSYHPSRPSFDDNSLFYSATIEPAPQDHRAAKLAALERDGYNCMVTGLHDKGKYIQLTPADRAARGWNRLSMKTNFCHIFPPSTNWELELNEPNHPKTTHAEHMWNLIYAFGGIQVLDELNGDSIHRLSNGLTLAIHVHD</sequence>
<evidence type="ECO:0000313" key="3">
    <source>
        <dbReference type="Proteomes" id="UP000559027"/>
    </source>
</evidence>
<organism evidence="2 3">
    <name type="scientific">Leucocoprinus leucothites</name>
    <dbReference type="NCBI Taxonomy" id="201217"/>
    <lineage>
        <taxon>Eukaryota</taxon>
        <taxon>Fungi</taxon>
        <taxon>Dikarya</taxon>
        <taxon>Basidiomycota</taxon>
        <taxon>Agaricomycotina</taxon>
        <taxon>Agaricomycetes</taxon>
        <taxon>Agaricomycetidae</taxon>
        <taxon>Agaricales</taxon>
        <taxon>Agaricineae</taxon>
        <taxon>Agaricaceae</taxon>
        <taxon>Leucocoprinus</taxon>
    </lineage>
</organism>
<dbReference type="OrthoDB" id="2104739at2759"/>
<protein>
    <recommendedName>
        <fullName evidence="4">HNH nuclease domain-containing protein</fullName>
    </recommendedName>
</protein>
<name>A0A8H5CX66_9AGAR</name>
<proteinExistence type="predicted"/>
<evidence type="ECO:0000313" key="2">
    <source>
        <dbReference type="EMBL" id="KAF5348781.1"/>
    </source>
</evidence>
<evidence type="ECO:0000256" key="1">
    <source>
        <dbReference type="SAM" id="MobiDB-lite"/>
    </source>
</evidence>
<accession>A0A8H5CX66</accession>
<comment type="caution">
    <text evidence="2">The sequence shown here is derived from an EMBL/GenBank/DDBJ whole genome shotgun (WGS) entry which is preliminary data.</text>
</comment>
<reference evidence="2 3" key="1">
    <citation type="journal article" date="2020" name="ISME J.">
        <title>Uncovering the hidden diversity of litter-decomposition mechanisms in mushroom-forming fungi.</title>
        <authorList>
            <person name="Floudas D."/>
            <person name="Bentzer J."/>
            <person name="Ahren D."/>
            <person name="Johansson T."/>
            <person name="Persson P."/>
            <person name="Tunlid A."/>
        </authorList>
    </citation>
    <scope>NUCLEOTIDE SEQUENCE [LARGE SCALE GENOMIC DNA]</scope>
    <source>
        <strain evidence="2 3">CBS 146.42</strain>
    </source>
</reference>
<feature type="region of interest" description="Disordered" evidence="1">
    <location>
        <begin position="1"/>
        <end position="22"/>
    </location>
</feature>